<dbReference type="EMBL" id="LR824017">
    <property type="protein sequence ID" value="CAH0585617.1"/>
    <property type="molecule type" value="Genomic_DNA"/>
</dbReference>
<dbReference type="PANTHER" id="PTHR12436:SF3">
    <property type="entry name" value="GERMINAL-CENTER ASSOCIATED NUCLEAR PROTEIN"/>
    <property type="match status" value="1"/>
</dbReference>
<dbReference type="InterPro" id="IPR035979">
    <property type="entry name" value="RBD_domain_sf"/>
</dbReference>
<feature type="domain" description="PCI" evidence="7">
    <location>
        <begin position="388"/>
        <end position="569"/>
    </location>
</feature>
<dbReference type="GO" id="GO:0003723">
    <property type="term" value="F:RNA binding"/>
    <property type="evidence" value="ECO:0007669"/>
    <property type="project" value="UniProtKB-UniRule"/>
</dbReference>
<name>A0A9P0BPD7_CHRIL</name>
<dbReference type="InterPro" id="IPR031907">
    <property type="entry name" value="MCM3AP_GANP"/>
</dbReference>
<organism evidence="8 9">
    <name type="scientific">Chrysodeixis includens</name>
    <name type="common">Soybean looper</name>
    <name type="synonym">Pseudoplusia includens</name>
    <dbReference type="NCBI Taxonomy" id="689277"/>
    <lineage>
        <taxon>Eukaryota</taxon>
        <taxon>Metazoa</taxon>
        <taxon>Ecdysozoa</taxon>
        <taxon>Arthropoda</taxon>
        <taxon>Hexapoda</taxon>
        <taxon>Insecta</taxon>
        <taxon>Pterygota</taxon>
        <taxon>Neoptera</taxon>
        <taxon>Endopterygota</taxon>
        <taxon>Lepidoptera</taxon>
        <taxon>Glossata</taxon>
        <taxon>Ditrysia</taxon>
        <taxon>Noctuoidea</taxon>
        <taxon>Noctuidae</taxon>
        <taxon>Plusiinae</taxon>
        <taxon>Chrysodeixis</taxon>
    </lineage>
</organism>
<dbReference type="InterPro" id="IPR012677">
    <property type="entry name" value="Nucleotide-bd_a/b_plait_sf"/>
</dbReference>
<feature type="coiled-coil region" evidence="4">
    <location>
        <begin position="999"/>
        <end position="1087"/>
    </location>
</feature>
<reference evidence="8" key="1">
    <citation type="submission" date="2021-12" db="EMBL/GenBank/DDBJ databases">
        <authorList>
            <person name="King R."/>
        </authorList>
    </citation>
    <scope>NUCLEOTIDE SEQUENCE</scope>
</reference>
<accession>A0A9P0BPD7</accession>
<evidence type="ECO:0000256" key="1">
    <source>
        <dbReference type="ARBA" id="ARBA00022884"/>
    </source>
</evidence>
<comment type="similarity">
    <text evidence="2">Belongs to the SAC3 family.</text>
</comment>
<dbReference type="PROSITE" id="PS50250">
    <property type="entry name" value="PCI"/>
    <property type="match status" value="1"/>
</dbReference>
<dbReference type="OrthoDB" id="21502at2759"/>
<evidence type="ECO:0000256" key="3">
    <source>
        <dbReference type="PROSITE-ProRule" id="PRU00176"/>
    </source>
</evidence>
<evidence type="ECO:0000259" key="6">
    <source>
        <dbReference type="PROSITE" id="PS50102"/>
    </source>
</evidence>
<feature type="coiled-coil region" evidence="4">
    <location>
        <begin position="1711"/>
        <end position="1738"/>
    </location>
</feature>
<keyword evidence="1 3" id="KW-0694">RNA-binding</keyword>
<dbReference type="Gene3D" id="1.25.40.990">
    <property type="match status" value="1"/>
</dbReference>
<evidence type="ECO:0000313" key="8">
    <source>
        <dbReference type="EMBL" id="CAH0585617.1"/>
    </source>
</evidence>
<protein>
    <recommendedName>
        <fullName evidence="10">Protein xmas-2</fullName>
    </recommendedName>
</protein>
<dbReference type="Pfam" id="PF03399">
    <property type="entry name" value="SAC3_GANP"/>
    <property type="match status" value="1"/>
</dbReference>
<evidence type="ECO:0000259" key="7">
    <source>
        <dbReference type="PROSITE" id="PS50250"/>
    </source>
</evidence>
<evidence type="ECO:0000256" key="2">
    <source>
        <dbReference type="ARBA" id="ARBA00038443"/>
    </source>
</evidence>
<dbReference type="GO" id="GO:0006406">
    <property type="term" value="P:mRNA export from nucleus"/>
    <property type="evidence" value="ECO:0007669"/>
    <property type="project" value="TreeGrafter"/>
</dbReference>
<evidence type="ECO:0000313" key="9">
    <source>
        <dbReference type="Proteomes" id="UP001154114"/>
    </source>
</evidence>
<dbReference type="Pfam" id="PF00076">
    <property type="entry name" value="RRM_1"/>
    <property type="match status" value="1"/>
</dbReference>
<evidence type="ECO:0000256" key="4">
    <source>
        <dbReference type="SAM" id="Coils"/>
    </source>
</evidence>
<gene>
    <name evidence="8" type="ORF">CINC_LOCUS2933</name>
</gene>
<dbReference type="Gene3D" id="3.30.70.330">
    <property type="match status" value="1"/>
</dbReference>
<feature type="compositionally biased region" description="Polar residues" evidence="5">
    <location>
        <begin position="842"/>
        <end position="853"/>
    </location>
</feature>
<dbReference type="GO" id="GO:0005737">
    <property type="term" value="C:cytoplasm"/>
    <property type="evidence" value="ECO:0007669"/>
    <property type="project" value="TreeGrafter"/>
</dbReference>
<proteinExistence type="inferred from homology"/>
<dbReference type="GO" id="GO:0070390">
    <property type="term" value="C:transcription export complex 2"/>
    <property type="evidence" value="ECO:0007669"/>
    <property type="project" value="TreeGrafter"/>
</dbReference>
<dbReference type="SUPFAM" id="SSF54928">
    <property type="entry name" value="RNA-binding domain, RBD"/>
    <property type="match status" value="1"/>
</dbReference>
<feature type="domain" description="RRM" evidence="6">
    <location>
        <begin position="24"/>
        <end position="95"/>
    </location>
</feature>
<keyword evidence="4" id="KW-0175">Coiled coil</keyword>
<dbReference type="Proteomes" id="UP001154114">
    <property type="component" value="Chromosome 14"/>
</dbReference>
<sequence>MQSPTSPRKKLKSPFQEATFNPKTSITCSNVPDCLFDATTAKKHFSKFGRVQKIRLFPKRHMCIIDYDQPSSAERAVLNAGAYDGFMFDVTRSKARARRRSVKTENDPDWVPDSDVEEELSAMGGTPTYRITRQNTMDVEPERKPVEPQMKLKMPPARVMRPSPLKKKLPVRVKKPPVVQPASVMADPVAITTMQTTLSTSEAALELHQLRSKVSVTPDEKWRILDARDRILRAWGGAGSRIKVGGATIGTCQDMCPEKELLHRQAEHQVMTLETLVDSDGELEAWRAVKQYSRSSADQEIPMCYELRPAAVLMRTCAYLLHEVADTKRQVSLADWFHFMWDRFRGIRKDITQQAMCCAESIYLVEACARFHAHCAARLADLEHTQFDQKLNTDNLTKCLQTLKHMYSDVTPEQKPREAEFRGYVALLNLGDANFWWEIKQLPIEIQKSEPIIFAIKVFNAIDNNNYVRFFRLVAEEATYLQACILLRYFNDVRARALARIVKAYAPRGGSRFPAEDIMKSLAFESVENLKLFINHYGLRFARTDDPDDELSIILDRNQFIEDSDPYPTARAVQLIESKRKATVGETIAGGHLPDAGFSRHNLYTSFSADGRLKQSALTAEDQGYNTINDSNKDINALKSEIQKISQGGKPTLVERAVEPKANVFVKPAIPAFTKIPPKFTVPTEPTMQKTSGDTKVFSFTPAITVAPTDIIKNSPEKISSVNTKNIFLFSKPQDIGKSQDVGKPQVTNIFKGQETVKRLFENTAPVPNNIFGKPNEKVQNSNPLFMPPKAGDNIFKKPEASSVFAQPALPKPGAGIFGSVPTDTKQKQNVFAAKDDHKPPSQESKNIFTGVNNDLFPKPDSTNAFTKGGNIFAKPTEPASGSKPPPNIFSGFKPAEGTNLFQKPANADNQGKAQSIFSNGDIAGNKLAADIFSQNTKQSNGTDAKSYSIFDSKNKAPKVAENIFNSVSAPKIPSVYDFTEDEDVDQVNQKQVYPPVVKDEQANEMQKMLEERKRKQEEEVRRQEELRYQAEMKRRDEALKKQAEMQQRLLEEARRKEEIRKQEELKKKLEEEMKAQVKRKAEEDKKFRERVERESMELVEEIIDEVNNSTVKDTMTEEVQNFNSLMDFAKTVTDEILYSISSEICEAEMMAEAFWTRKIMKKWFNIWKTQYKRNIKRRNLLDDTPVWITSKTPIEEASLLRRFVENAALRNMKSIHKGYKFTGELKQLPTPEPYNIMEIIRSPLLRRMKQISYPYDKCFFWKVTLVSPGAMKWLHRKINVENWLKDAFSDKKQHEVSSTLIHVGKQSWNHLMDFAISVSLTSKEKNINGNEAIEGANAIMFYATEHDENLAVTIEETLKHKYPYQVIPVAVIIPKLEHLQVRVENLLASLVSKNVISAYRTFVIDAQNVYESLNATSKSAMKWLAKKYPVLPPLEIDYLKSICQRYLGNEIWCRLRSEQDNRMQVVLRDLYKIIKCYNTAVDKLTDAITNEDLFNYSSFPLEFQTYLDSTSPYPKPYEFIPSSVKTSDNVSAIKRIMSHLKLPDPVSDFNPVNAISMQHQISSYCNQIGWFENPEEVVCKVVAVLPHELSNVSMPIEEFNKYFAHYNLVDLMNIIVYEKINRLKHFENRFAVYDKSVLEDYRNALWLYEVTVINEMKHKALESEDDIDYFIEAKRRKIHIDSLEYLMLEDMDRTLVDESLKEKDKNISKYNNCAEAVKQLEEQIEEGKQKSLEFENLLRAALGDF</sequence>
<dbReference type="PROSITE" id="PS50102">
    <property type="entry name" value="RRM"/>
    <property type="match status" value="1"/>
</dbReference>
<dbReference type="Pfam" id="PF16769">
    <property type="entry name" value="MCM3AP_GANP"/>
    <property type="match status" value="1"/>
</dbReference>
<dbReference type="InterPro" id="IPR000717">
    <property type="entry name" value="PCI_dom"/>
</dbReference>
<feature type="region of interest" description="Disordered" evidence="5">
    <location>
        <begin position="833"/>
        <end position="856"/>
    </location>
</feature>
<evidence type="ECO:0008006" key="10">
    <source>
        <dbReference type="Google" id="ProtNLM"/>
    </source>
</evidence>
<dbReference type="PANTHER" id="PTHR12436">
    <property type="entry name" value="80 KDA MCM3-ASSOCIATED PROTEIN"/>
    <property type="match status" value="1"/>
</dbReference>
<dbReference type="InterPro" id="IPR045107">
    <property type="entry name" value="SAC3/GANP/THP3"/>
</dbReference>
<keyword evidence="9" id="KW-1185">Reference proteome</keyword>
<evidence type="ECO:0000256" key="5">
    <source>
        <dbReference type="SAM" id="MobiDB-lite"/>
    </source>
</evidence>
<dbReference type="InterPro" id="IPR000504">
    <property type="entry name" value="RRM_dom"/>
</dbReference>
<dbReference type="InterPro" id="IPR005062">
    <property type="entry name" value="SAC3/GANP/THP3_conserved"/>
</dbReference>